<keyword evidence="1" id="KW-0472">Membrane</keyword>
<keyword evidence="1" id="KW-0812">Transmembrane</keyword>
<evidence type="ECO:0000256" key="1">
    <source>
        <dbReference type="SAM" id="Phobius"/>
    </source>
</evidence>
<sequence length="276" mass="31861">MKAFRLFSILFIVYLTILSARASIIVKANDTLTAQHKSNELVKRPDVNPFDLGVLHFFQQFSRKSAFADRLIVFIADNSFLKGGIMMVVFWWLWFLPRNQNEVRTKAKMLLALFSNFVAIFIGRVIVLSTPFRIRPVDYPGLHLKLPVSAEKIVVDKLTSMPSDHAVLFYSICTGLFLVNRRIGIAAFVYTTVFVTFSRVYLCYHWASDVIFGAFIGICVTMIICADKWLLYKAESIYLYGQKKPQIFYAVFFFLTYELSNMFEDVRSIITFIIHS</sequence>
<keyword evidence="1" id="KW-1133">Transmembrane helix</keyword>
<dbReference type="InterPro" id="IPR036938">
    <property type="entry name" value="PAP2/HPO_sf"/>
</dbReference>
<dbReference type="Pfam" id="PF01569">
    <property type="entry name" value="PAP2"/>
    <property type="match status" value="1"/>
</dbReference>
<dbReference type="SMART" id="SM00014">
    <property type="entry name" value="acidPPc"/>
    <property type="match status" value="1"/>
</dbReference>
<dbReference type="InterPro" id="IPR000326">
    <property type="entry name" value="PAP2/HPO"/>
</dbReference>
<feature type="domain" description="Phosphatidic acid phosphatase type 2/haloperoxidase" evidence="2">
    <location>
        <begin position="105"/>
        <end position="225"/>
    </location>
</feature>
<name>A0ABR9XIH5_9SPHI</name>
<reference evidence="3 4" key="1">
    <citation type="submission" date="2020-10" db="EMBL/GenBank/DDBJ databases">
        <title>Mucilaginibacter mali sp. nov., isolated from rhizosphere soil of apple orchard.</title>
        <authorList>
            <person name="Lee J.-S."/>
            <person name="Kim H.S."/>
            <person name="Kim J.-S."/>
        </authorList>
    </citation>
    <scope>NUCLEOTIDE SEQUENCE [LARGE SCALE GENOMIC DNA]</scope>
    <source>
        <strain evidence="3 4">KCTC 23157</strain>
    </source>
</reference>
<protein>
    <submittedName>
        <fullName evidence="3">Phosphatase PAP2 family protein</fullName>
    </submittedName>
</protein>
<proteinExistence type="predicted"/>
<dbReference type="SUPFAM" id="SSF48317">
    <property type="entry name" value="Acid phosphatase/Vanadium-dependent haloperoxidase"/>
    <property type="match status" value="1"/>
</dbReference>
<dbReference type="PANTHER" id="PTHR14969">
    <property type="entry name" value="SPHINGOSINE-1-PHOSPHATE PHOSPHOHYDROLASE"/>
    <property type="match status" value="1"/>
</dbReference>
<keyword evidence="4" id="KW-1185">Reference proteome</keyword>
<accession>A0ABR9XIH5</accession>
<feature type="transmembrane region" description="Helical" evidence="1">
    <location>
        <begin position="109"/>
        <end position="127"/>
    </location>
</feature>
<evidence type="ECO:0000313" key="4">
    <source>
        <dbReference type="Proteomes" id="UP000632774"/>
    </source>
</evidence>
<dbReference type="Proteomes" id="UP000632774">
    <property type="component" value="Unassembled WGS sequence"/>
</dbReference>
<comment type="caution">
    <text evidence="3">The sequence shown here is derived from an EMBL/GenBank/DDBJ whole genome shotgun (WGS) entry which is preliminary data.</text>
</comment>
<evidence type="ECO:0000313" key="3">
    <source>
        <dbReference type="EMBL" id="MBE9667188.1"/>
    </source>
</evidence>
<feature type="transmembrane region" description="Helical" evidence="1">
    <location>
        <begin position="202"/>
        <end position="226"/>
    </location>
</feature>
<feature type="transmembrane region" description="Helical" evidence="1">
    <location>
        <begin position="79"/>
        <end position="97"/>
    </location>
</feature>
<dbReference type="PANTHER" id="PTHR14969:SF13">
    <property type="entry name" value="AT30094P"/>
    <property type="match status" value="1"/>
</dbReference>
<organism evidence="3 4">
    <name type="scientific">Mucilaginibacter boryungensis</name>
    <dbReference type="NCBI Taxonomy" id="768480"/>
    <lineage>
        <taxon>Bacteria</taxon>
        <taxon>Pseudomonadati</taxon>
        <taxon>Bacteroidota</taxon>
        <taxon>Sphingobacteriia</taxon>
        <taxon>Sphingobacteriales</taxon>
        <taxon>Sphingobacteriaceae</taxon>
        <taxon>Mucilaginibacter</taxon>
    </lineage>
</organism>
<gene>
    <name evidence="3" type="ORF">IRJ18_12520</name>
</gene>
<feature type="transmembrane region" description="Helical" evidence="1">
    <location>
        <begin position="167"/>
        <end position="190"/>
    </location>
</feature>
<dbReference type="Gene3D" id="1.20.144.10">
    <property type="entry name" value="Phosphatidic acid phosphatase type 2/haloperoxidase"/>
    <property type="match status" value="1"/>
</dbReference>
<evidence type="ECO:0000259" key="2">
    <source>
        <dbReference type="SMART" id="SM00014"/>
    </source>
</evidence>
<dbReference type="EMBL" id="JADFFM010000001">
    <property type="protein sequence ID" value="MBE9667188.1"/>
    <property type="molecule type" value="Genomic_DNA"/>
</dbReference>
<dbReference type="RefSeq" id="WP_194106537.1">
    <property type="nucleotide sequence ID" value="NZ_JADFFM010000001.1"/>
</dbReference>